<dbReference type="SUPFAM" id="SSF48179">
    <property type="entry name" value="6-phosphogluconate dehydrogenase C-terminal domain-like"/>
    <property type="match status" value="1"/>
</dbReference>
<dbReference type="SUPFAM" id="SSF51735">
    <property type="entry name" value="NAD(P)-binding Rossmann-fold domains"/>
    <property type="match status" value="1"/>
</dbReference>
<dbReference type="EMBL" id="QWVS01000028">
    <property type="protein sequence ID" value="RID84034.1"/>
    <property type="molecule type" value="Genomic_DNA"/>
</dbReference>
<evidence type="ECO:0000256" key="1">
    <source>
        <dbReference type="ARBA" id="ARBA00004701"/>
    </source>
</evidence>
<dbReference type="SMART" id="SM00984">
    <property type="entry name" value="UDPG_MGDP_dh_C"/>
    <property type="match status" value="1"/>
</dbReference>
<dbReference type="SUPFAM" id="SSF52413">
    <property type="entry name" value="UDP-glucose/GDP-mannose dehydrogenase C-terminal domain"/>
    <property type="match status" value="1"/>
</dbReference>
<dbReference type="PANTHER" id="PTHR43750">
    <property type="entry name" value="UDP-GLUCOSE 6-DEHYDROGENASE TUAD"/>
    <property type="match status" value="1"/>
</dbReference>
<feature type="domain" description="UDP-glucose/GDP-mannose dehydrogenase C-terminal" evidence="11">
    <location>
        <begin position="315"/>
        <end position="417"/>
    </location>
</feature>
<dbReference type="Gene3D" id="3.40.50.720">
    <property type="entry name" value="NAD(P)-binding Rossmann-like Domain"/>
    <property type="match status" value="2"/>
</dbReference>
<feature type="binding site" evidence="10">
    <location>
        <position position="157"/>
    </location>
    <ligand>
        <name>NAD(+)</name>
        <dbReference type="ChEBI" id="CHEBI:57540"/>
    </ligand>
</feature>
<feature type="binding site" evidence="9">
    <location>
        <begin position="154"/>
        <end position="157"/>
    </location>
    <ligand>
        <name>substrate</name>
    </ligand>
</feature>
<dbReference type="PANTHER" id="PTHR43750:SF4">
    <property type="entry name" value="UDP-GLUCOSE 6-DEHYDROGENASE YWQF"/>
    <property type="match status" value="1"/>
</dbReference>
<dbReference type="InterPro" id="IPR008927">
    <property type="entry name" value="6-PGluconate_DH-like_C_sf"/>
</dbReference>
<dbReference type="InterPro" id="IPR014026">
    <property type="entry name" value="UDP-Glc/GDP-Man_DH_dimer"/>
</dbReference>
<dbReference type="GO" id="GO:0006065">
    <property type="term" value="P:UDP-glucuronate biosynthetic process"/>
    <property type="evidence" value="ECO:0007669"/>
    <property type="project" value="UniProtKB-UniPathway"/>
</dbReference>
<keyword evidence="13" id="KW-1185">Reference proteome</keyword>
<comment type="similarity">
    <text evidence="2 7">Belongs to the UDP-glucose/GDP-mannose dehydrogenase family.</text>
</comment>
<dbReference type="Pfam" id="PF03720">
    <property type="entry name" value="UDPG_MGDP_dh_C"/>
    <property type="match status" value="1"/>
</dbReference>
<evidence type="ECO:0000256" key="8">
    <source>
        <dbReference type="PIRSR" id="PIRSR500134-1"/>
    </source>
</evidence>
<dbReference type="InterPro" id="IPR001732">
    <property type="entry name" value="UDP-Glc/GDP-Man_DH_N"/>
</dbReference>
<dbReference type="UniPathway" id="UPA00038">
    <property type="reaction ID" value="UER00491"/>
</dbReference>
<evidence type="ECO:0000313" key="13">
    <source>
        <dbReference type="Proteomes" id="UP000266016"/>
    </source>
</evidence>
<feature type="active site" description="Nucleophile" evidence="8">
    <location>
        <position position="262"/>
    </location>
</feature>
<feature type="binding site" evidence="10">
    <location>
        <position position="329"/>
    </location>
    <ligand>
        <name>NAD(+)</name>
        <dbReference type="ChEBI" id="CHEBI:57540"/>
    </ligand>
</feature>
<dbReference type="GO" id="GO:0000271">
    <property type="term" value="P:polysaccharide biosynthetic process"/>
    <property type="evidence" value="ECO:0007669"/>
    <property type="project" value="InterPro"/>
</dbReference>
<feature type="binding site" evidence="9">
    <location>
        <position position="259"/>
    </location>
    <ligand>
        <name>substrate</name>
    </ligand>
</feature>
<dbReference type="InterPro" id="IPR014027">
    <property type="entry name" value="UDP-Glc/GDP-Man_DH_C"/>
</dbReference>
<evidence type="ECO:0000256" key="6">
    <source>
        <dbReference type="ARBA" id="ARBA00047473"/>
    </source>
</evidence>
<feature type="binding site" evidence="10">
    <location>
        <position position="31"/>
    </location>
    <ligand>
        <name>NAD(+)</name>
        <dbReference type="ChEBI" id="CHEBI:57540"/>
    </ligand>
</feature>
<dbReference type="Gene3D" id="1.20.5.100">
    <property type="entry name" value="Cytochrome c1, transmembrane anchor, C-terminal"/>
    <property type="match status" value="1"/>
</dbReference>
<feature type="binding site" evidence="9">
    <location>
        <position position="206"/>
    </location>
    <ligand>
        <name>substrate</name>
    </ligand>
</feature>
<dbReference type="InterPro" id="IPR036291">
    <property type="entry name" value="NAD(P)-bd_dom_sf"/>
</dbReference>
<dbReference type="PIRSF" id="PIRSF000124">
    <property type="entry name" value="UDPglc_GDPman_dh"/>
    <property type="match status" value="1"/>
</dbReference>
<evidence type="ECO:0000256" key="2">
    <source>
        <dbReference type="ARBA" id="ARBA00006601"/>
    </source>
</evidence>
<dbReference type="AlphaFoldDB" id="A0A398B3M7"/>
<feature type="binding site" evidence="9">
    <location>
        <position position="322"/>
    </location>
    <ligand>
        <name>substrate</name>
    </ligand>
</feature>
<feature type="binding site" evidence="10">
    <location>
        <position position="265"/>
    </location>
    <ligand>
        <name>NAD(+)</name>
        <dbReference type="ChEBI" id="CHEBI:57540"/>
    </ligand>
</feature>
<dbReference type="PIRSF" id="PIRSF500134">
    <property type="entry name" value="UDPglc_DH_bac"/>
    <property type="match status" value="1"/>
</dbReference>
<protein>
    <recommendedName>
        <fullName evidence="3 7">UDP-glucose 6-dehydrogenase</fullName>
        <ecNumber evidence="3 7">1.1.1.22</ecNumber>
    </recommendedName>
</protein>
<dbReference type="RefSeq" id="WP_119117886.1">
    <property type="nucleotide sequence ID" value="NZ_QWVS01000028.1"/>
</dbReference>
<evidence type="ECO:0000256" key="4">
    <source>
        <dbReference type="ARBA" id="ARBA00023002"/>
    </source>
</evidence>
<evidence type="ECO:0000256" key="9">
    <source>
        <dbReference type="PIRSR" id="PIRSR500134-2"/>
    </source>
</evidence>
<keyword evidence="5 7" id="KW-0520">NAD</keyword>
<evidence type="ECO:0000259" key="11">
    <source>
        <dbReference type="SMART" id="SM00984"/>
    </source>
</evidence>
<evidence type="ECO:0000256" key="7">
    <source>
        <dbReference type="PIRNR" id="PIRNR000124"/>
    </source>
</evidence>
<dbReference type="Pfam" id="PF03721">
    <property type="entry name" value="UDPG_MGDP_dh_N"/>
    <property type="match status" value="1"/>
</dbReference>
<dbReference type="GO" id="GO:0051287">
    <property type="term" value="F:NAD binding"/>
    <property type="evidence" value="ECO:0007669"/>
    <property type="project" value="InterPro"/>
</dbReference>
<organism evidence="12 13">
    <name type="scientific">Peribacillus asahii</name>
    <dbReference type="NCBI Taxonomy" id="228899"/>
    <lineage>
        <taxon>Bacteria</taxon>
        <taxon>Bacillati</taxon>
        <taxon>Bacillota</taxon>
        <taxon>Bacilli</taxon>
        <taxon>Bacillales</taxon>
        <taxon>Bacillaceae</taxon>
        <taxon>Peribacillus</taxon>
    </lineage>
</organism>
<keyword evidence="4 7" id="KW-0560">Oxidoreductase</keyword>
<evidence type="ECO:0000256" key="3">
    <source>
        <dbReference type="ARBA" id="ARBA00012954"/>
    </source>
</evidence>
<dbReference type="Proteomes" id="UP000266016">
    <property type="component" value="Unassembled WGS sequence"/>
</dbReference>
<comment type="caution">
    <text evidence="12">The sequence shown here is derived from an EMBL/GenBank/DDBJ whole genome shotgun (WGS) entry which is preliminary data.</text>
</comment>
<feature type="binding site" evidence="9">
    <location>
        <begin position="251"/>
        <end position="255"/>
    </location>
    <ligand>
        <name>substrate</name>
    </ligand>
</feature>
<dbReference type="EC" id="1.1.1.22" evidence="3 7"/>
<evidence type="ECO:0000256" key="10">
    <source>
        <dbReference type="PIRSR" id="PIRSR500134-3"/>
    </source>
</evidence>
<accession>A0A398B3M7</accession>
<proteinExistence type="inferred from homology"/>
<evidence type="ECO:0000256" key="5">
    <source>
        <dbReference type="ARBA" id="ARBA00023027"/>
    </source>
</evidence>
<dbReference type="Pfam" id="PF00984">
    <property type="entry name" value="UDPG_MGDP_dh"/>
    <property type="match status" value="1"/>
</dbReference>
<dbReference type="GO" id="GO:0003979">
    <property type="term" value="F:UDP-glucose 6-dehydrogenase activity"/>
    <property type="evidence" value="ECO:0007669"/>
    <property type="project" value="UniProtKB-EC"/>
</dbReference>
<feature type="binding site" evidence="10">
    <location>
        <position position="87"/>
    </location>
    <ligand>
        <name>NAD(+)</name>
        <dbReference type="ChEBI" id="CHEBI:57540"/>
    </ligand>
</feature>
<reference evidence="12 13" key="1">
    <citation type="submission" date="2018-08" db="EMBL/GenBank/DDBJ databases">
        <title>Bacillus jemisoniae sp. nov., Bacillus chryseoplanitiae sp. nov., Bacillus resnikiae sp. nov., and Bacillus frankliniae sp. nov., isolated from Viking spacecraft and associated surfaces.</title>
        <authorList>
            <person name="Seuylemezian A."/>
            <person name="Vaishampayan P."/>
        </authorList>
    </citation>
    <scope>NUCLEOTIDE SEQUENCE [LARGE SCALE GENOMIC DNA]</scope>
    <source>
        <strain evidence="12 13">MA001</strain>
    </source>
</reference>
<dbReference type="InterPro" id="IPR028357">
    <property type="entry name" value="UDPglc_DH_bac"/>
</dbReference>
<sequence>MRNITIVGTGHVGLVTGVTLAEIGHQVVCYDIDQKNIALMNKGISPFYEPDLNDLLKKNLDTGLLLFTSNPKEALVDAEIIYITVGTPTNENGDINLTYIEEAAKTIGEHVTKQEVIVVTKSTVPVGTNKLIKQLIEKNLIHAVHVEMVSNPEFLREGAAIYDTFSADRIVIGADCEKAAAIIEEINRPFDTTIVKTDILSAEMIKYSSNAFLATKISFINEIANLCEKVGANIEEVAYGMGLDLRIGTPFLQAGIGFGGSCFPKDTHALLQKATEVEQPLEILESVIKVNKRQRYVLIHKAKQHFGHLKNKKIAILGLAFKPNTNDVRGSIAIDIASELVTEEAFVTAYDPLALEETKKILGEKIHYAQSIEEAITNTDMVFITTDWDEVKEFSLEKYEKLMHNPVIFDGRNCYPLKVVSKYNLDYYSVGRPAIVKTKK</sequence>
<evidence type="ECO:0000313" key="12">
    <source>
        <dbReference type="EMBL" id="RID84034.1"/>
    </source>
</evidence>
<feature type="binding site" evidence="10">
    <location>
        <position position="123"/>
    </location>
    <ligand>
        <name>NAD(+)</name>
        <dbReference type="ChEBI" id="CHEBI:57540"/>
    </ligand>
</feature>
<gene>
    <name evidence="12" type="ORF">D1953_14395</name>
</gene>
<dbReference type="InterPro" id="IPR036220">
    <property type="entry name" value="UDP-Glc/GDP-Man_DH_C_sf"/>
</dbReference>
<comment type="pathway">
    <text evidence="1">Nucleotide-sugar biosynthesis; UDP-alpha-D-glucuronate biosynthesis; UDP-alpha-D-glucuronate from UDP-alpha-D-glucose: step 1/1.</text>
</comment>
<dbReference type="NCBIfam" id="TIGR03026">
    <property type="entry name" value="NDP-sugDHase"/>
    <property type="match status" value="1"/>
</dbReference>
<dbReference type="InterPro" id="IPR017476">
    <property type="entry name" value="UDP-Glc/GDP-Man"/>
</dbReference>
<comment type="catalytic activity">
    <reaction evidence="6 7">
        <text>UDP-alpha-D-glucose + 2 NAD(+) + H2O = UDP-alpha-D-glucuronate + 2 NADH + 3 H(+)</text>
        <dbReference type="Rhea" id="RHEA:23596"/>
        <dbReference type="ChEBI" id="CHEBI:15377"/>
        <dbReference type="ChEBI" id="CHEBI:15378"/>
        <dbReference type="ChEBI" id="CHEBI:57540"/>
        <dbReference type="ChEBI" id="CHEBI:57945"/>
        <dbReference type="ChEBI" id="CHEBI:58052"/>
        <dbReference type="ChEBI" id="CHEBI:58885"/>
        <dbReference type="EC" id="1.1.1.22"/>
    </reaction>
</comment>
<name>A0A398B3M7_9BACI</name>